<dbReference type="CDD" id="cd11326">
    <property type="entry name" value="AmyAc_Glg_debranch"/>
    <property type="match status" value="1"/>
</dbReference>
<dbReference type="Proteomes" id="UP000054123">
    <property type="component" value="Unassembled WGS sequence"/>
</dbReference>
<dbReference type="OrthoDB" id="3236218at2"/>
<dbReference type="Gene3D" id="3.20.20.80">
    <property type="entry name" value="Glycosidases"/>
    <property type="match status" value="1"/>
</dbReference>
<gene>
    <name evidence="6" type="ORF">AK33_09490</name>
</gene>
<dbReference type="Pfam" id="PF02922">
    <property type="entry name" value="CBM_48"/>
    <property type="match status" value="1"/>
</dbReference>
<dbReference type="GO" id="GO:0004135">
    <property type="term" value="F:amylo-alpha-1,6-glucosidase activity"/>
    <property type="evidence" value="ECO:0007669"/>
    <property type="project" value="InterPro"/>
</dbReference>
<dbReference type="SMART" id="SM00642">
    <property type="entry name" value="Aamy"/>
    <property type="match status" value="1"/>
</dbReference>
<keyword evidence="3" id="KW-0326">Glycosidase</keyword>
<evidence type="ECO:0000313" key="7">
    <source>
        <dbReference type="Proteomes" id="UP000054123"/>
    </source>
</evidence>
<evidence type="ECO:0000256" key="3">
    <source>
        <dbReference type="ARBA" id="ARBA00023295"/>
    </source>
</evidence>
<dbReference type="Pfam" id="PF00128">
    <property type="entry name" value="Alpha-amylase"/>
    <property type="match status" value="1"/>
</dbReference>
<dbReference type="Gene3D" id="2.60.40.1180">
    <property type="entry name" value="Golgi alpha-mannosidase II"/>
    <property type="match status" value="1"/>
</dbReference>
<evidence type="ECO:0000259" key="5">
    <source>
        <dbReference type="SMART" id="SM00642"/>
    </source>
</evidence>
<dbReference type="InterPro" id="IPR006047">
    <property type="entry name" value="GH13_cat_dom"/>
</dbReference>
<dbReference type="STRING" id="1122190.GCA_000621105_00954"/>
<comment type="caution">
    <text evidence="6">The sequence shown here is derived from an EMBL/GenBank/DDBJ whole genome shotgun (WGS) entry which is preliminary data.</text>
</comment>
<organism evidence="6 7">
    <name type="scientific">Mannheimia granulomatis</name>
    <dbReference type="NCBI Taxonomy" id="85402"/>
    <lineage>
        <taxon>Bacteria</taxon>
        <taxon>Pseudomonadati</taxon>
        <taxon>Pseudomonadota</taxon>
        <taxon>Gammaproteobacteria</taxon>
        <taxon>Pasteurellales</taxon>
        <taxon>Pasteurellaceae</taxon>
        <taxon>Mannheimia</taxon>
    </lineage>
</organism>
<dbReference type="RefSeq" id="WP_042803878.1">
    <property type="nucleotide sequence ID" value="NZ_AVSP01000005.1"/>
</dbReference>
<dbReference type="InterPro" id="IPR014756">
    <property type="entry name" value="Ig_E-set"/>
</dbReference>
<dbReference type="InterPro" id="IPR044505">
    <property type="entry name" value="GlgX_Isoamylase_N_E_set"/>
</dbReference>
<dbReference type="InterPro" id="IPR017853">
    <property type="entry name" value="GH"/>
</dbReference>
<dbReference type="Gene3D" id="2.60.40.10">
    <property type="entry name" value="Immunoglobulins"/>
    <property type="match status" value="1"/>
</dbReference>
<feature type="region of interest" description="Disordered" evidence="4">
    <location>
        <begin position="459"/>
        <end position="486"/>
    </location>
</feature>
<name>A0A011NBL7_9PAST</name>
<dbReference type="InterPro" id="IPR013783">
    <property type="entry name" value="Ig-like_fold"/>
</dbReference>
<reference evidence="6 7" key="1">
    <citation type="journal article" date="2014" name="Genome Announc.">
        <title>Genome Sequence of a Presumptive Mannheimia haemolytica Strain with an A1/A6-Cross-Reactive Serotype from a White-Tailed Deer (Odocoileus virginianus).</title>
        <authorList>
            <person name="Lawrence P.K."/>
            <person name="Bey R.F."/>
            <person name="Wiener B."/>
            <person name="Kittichotirat W."/>
            <person name="Bumgarner R.E."/>
        </authorList>
    </citation>
    <scope>NUCLEOTIDE SEQUENCE [LARGE SCALE GENOMIC DNA]</scope>
    <source>
        <strain evidence="6 7">PKL10</strain>
    </source>
</reference>
<dbReference type="CDD" id="cd02856">
    <property type="entry name" value="E_set_GDE_Isoamylase_N"/>
    <property type="match status" value="1"/>
</dbReference>
<dbReference type="EMBL" id="JANJ01000006">
    <property type="protein sequence ID" value="EXI61805.1"/>
    <property type="molecule type" value="Genomic_DNA"/>
</dbReference>
<evidence type="ECO:0000256" key="4">
    <source>
        <dbReference type="SAM" id="MobiDB-lite"/>
    </source>
</evidence>
<dbReference type="GO" id="GO:0005980">
    <property type="term" value="P:glycogen catabolic process"/>
    <property type="evidence" value="ECO:0007669"/>
    <property type="project" value="InterPro"/>
</dbReference>
<comment type="similarity">
    <text evidence="1">Belongs to the glycosyl hydrolase 13 family.</text>
</comment>
<dbReference type="InterPro" id="IPR040784">
    <property type="entry name" value="GlgX_C"/>
</dbReference>
<dbReference type="AlphaFoldDB" id="A0A011NBL7"/>
<dbReference type="NCBIfam" id="TIGR02100">
    <property type="entry name" value="glgX_debranch"/>
    <property type="match status" value="1"/>
</dbReference>
<dbReference type="SUPFAM" id="SSF51445">
    <property type="entry name" value="(Trans)glycosidases"/>
    <property type="match status" value="1"/>
</dbReference>
<dbReference type="SUPFAM" id="SSF81296">
    <property type="entry name" value="E set domains"/>
    <property type="match status" value="1"/>
</dbReference>
<dbReference type="InterPro" id="IPR013780">
    <property type="entry name" value="Glyco_hydro_b"/>
</dbReference>
<dbReference type="InterPro" id="IPR011837">
    <property type="entry name" value="Glycogen_debranch_GlgX"/>
</dbReference>
<keyword evidence="2" id="KW-0378">Hydrolase</keyword>
<accession>A0A011NBL7</accession>
<sequence length="671" mass="76284">MHYFRGKPFPFGSQTSVQAGKFGTNFAIFSENATAITLSVFDEHNQEHSIPMYCTEGTWHVFVPGIGTGTKYGYRVKGVVDENRGFLFNENKLLLDPYAKAITGTPDLSSVEAASWYIWNDERDNAHFAPKSIVVDEKFDWEQDCQLFTPWAETIIYELQVKGFSKLNPEIPEKLRGTFAGLAHSASIAHLKKLGITAVELLPITYHIDETHLQKQGLVNYWGYNVLGHFAVDPSLAADKQNPLLEFKQMVKTLHQENIEVIMDVVFNHTAESDKNGPMLSFRGIDNHAYWQNEHGEYENWTGCGNTLNLTNPYILRWAIDCLCYWVEECHIDGFRFDLASILGRTPRFSEKADFFKAIRSGSRLAHTKLIAEPWDIGTEGYQLGRFPESFYQWNDRYRDDMRCLWLQQKGDLGLFACRFAGSDDIFSKYTSSKSINFIASHDGFNLQDLVSYNQKHNFANGEQNRDGDNENYSYNHGVEGETDDESVKNQREMTACGLLATLFLSAGVPMLLAGDEMGHSQQGNNNCYCQDNETAWLDWGKANQAQIDYVAALIALRKKIPLLSKQNKWWDSQSVSWLNVSAQSMQVHDWHNNELKEIAILLQDKWLILVNAKHQKQQFRLPEGNWTVVLGQITGTLMTDTQAVTLNDMGVCVLQKSDAIHTATLETQHA</sequence>
<dbReference type="PATRIC" id="fig|1450449.3.peg.1889"/>
<protein>
    <submittedName>
        <fullName evidence="6">Glycogen-debranching protein</fullName>
    </submittedName>
</protein>
<evidence type="ECO:0000256" key="1">
    <source>
        <dbReference type="ARBA" id="ARBA00008061"/>
    </source>
</evidence>
<dbReference type="Pfam" id="PF18390">
    <property type="entry name" value="GlgX_C"/>
    <property type="match status" value="1"/>
</dbReference>
<keyword evidence="7" id="KW-1185">Reference proteome</keyword>
<dbReference type="SUPFAM" id="SSF51011">
    <property type="entry name" value="Glycosyl hydrolase domain"/>
    <property type="match status" value="1"/>
</dbReference>
<dbReference type="PANTHER" id="PTHR43002">
    <property type="entry name" value="GLYCOGEN DEBRANCHING ENZYME"/>
    <property type="match status" value="1"/>
</dbReference>
<evidence type="ECO:0000313" key="6">
    <source>
        <dbReference type="EMBL" id="EXI61805.1"/>
    </source>
</evidence>
<dbReference type="InterPro" id="IPR004193">
    <property type="entry name" value="Glyco_hydro_13_N"/>
</dbReference>
<proteinExistence type="inferred from homology"/>
<feature type="domain" description="Glycosyl hydrolase family 13 catalytic" evidence="5">
    <location>
        <begin position="158"/>
        <end position="558"/>
    </location>
</feature>
<evidence type="ECO:0000256" key="2">
    <source>
        <dbReference type="ARBA" id="ARBA00022801"/>
    </source>
</evidence>